<reference evidence="2 3" key="2">
    <citation type="submission" date="2016-08" db="EMBL/GenBank/DDBJ databases">
        <title>Pervasive Adenine N6-methylation of Active Genes in Fungi.</title>
        <authorList>
            <consortium name="DOE Joint Genome Institute"/>
            <person name="Mondo S.J."/>
            <person name="Dannebaum R.O."/>
            <person name="Kuo R.C."/>
            <person name="Labutti K."/>
            <person name="Haridas S."/>
            <person name="Kuo A."/>
            <person name="Salamov A."/>
            <person name="Ahrendt S.R."/>
            <person name="Lipzen A."/>
            <person name="Sullivan W."/>
            <person name="Andreopoulos W.B."/>
            <person name="Clum A."/>
            <person name="Lindquist E."/>
            <person name="Daum C."/>
            <person name="Ramamoorthy G.K."/>
            <person name="Gryganskyi A."/>
            <person name="Culley D."/>
            <person name="Magnuson J.K."/>
            <person name="James T.Y."/>
            <person name="O'Malley M.A."/>
            <person name="Stajich J.E."/>
            <person name="Spatafora J.W."/>
            <person name="Visel A."/>
            <person name="Grigoriev I.V."/>
        </authorList>
    </citation>
    <scope>NUCLEOTIDE SEQUENCE [LARGE SCALE GENOMIC DNA]</scope>
    <source>
        <strain evidence="2 3">S4</strain>
    </source>
</reference>
<name>A0A1Y1X8R0_9FUNG</name>
<evidence type="ECO:0000313" key="3">
    <source>
        <dbReference type="Proteomes" id="UP000193944"/>
    </source>
</evidence>
<keyword evidence="1" id="KW-0175">Coiled coil</keyword>
<keyword evidence="3" id="KW-1185">Reference proteome</keyword>
<sequence length="104" mass="12687">MTISRIFKNNILFENSNNNHKRKFLQTKEENSEENRRIFEKEYRRAEEKSKRAMKCYYYNVWKSSRNIRSFKNNSMNTSFTIMFGKVQEILDDNSKSLEIILNE</sequence>
<accession>A0A1Y1X8R0</accession>
<organism evidence="2 3">
    <name type="scientific">Anaeromyces robustus</name>
    <dbReference type="NCBI Taxonomy" id="1754192"/>
    <lineage>
        <taxon>Eukaryota</taxon>
        <taxon>Fungi</taxon>
        <taxon>Fungi incertae sedis</taxon>
        <taxon>Chytridiomycota</taxon>
        <taxon>Chytridiomycota incertae sedis</taxon>
        <taxon>Neocallimastigomycetes</taxon>
        <taxon>Neocallimastigales</taxon>
        <taxon>Neocallimastigaceae</taxon>
        <taxon>Anaeromyces</taxon>
    </lineage>
</organism>
<evidence type="ECO:0000256" key="1">
    <source>
        <dbReference type="SAM" id="Coils"/>
    </source>
</evidence>
<feature type="coiled-coil region" evidence="1">
    <location>
        <begin position="22"/>
        <end position="49"/>
    </location>
</feature>
<protein>
    <submittedName>
        <fullName evidence="2">Uncharacterized protein</fullName>
    </submittedName>
</protein>
<evidence type="ECO:0000313" key="2">
    <source>
        <dbReference type="EMBL" id="ORX82112.1"/>
    </source>
</evidence>
<dbReference type="EMBL" id="MCFG01000103">
    <property type="protein sequence ID" value="ORX82112.1"/>
    <property type="molecule type" value="Genomic_DNA"/>
</dbReference>
<comment type="caution">
    <text evidence="2">The sequence shown here is derived from an EMBL/GenBank/DDBJ whole genome shotgun (WGS) entry which is preliminary data.</text>
</comment>
<reference evidence="2 3" key="1">
    <citation type="submission" date="2016-08" db="EMBL/GenBank/DDBJ databases">
        <title>A Parts List for Fungal Cellulosomes Revealed by Comparative Genomics.</title>
        <authorList>
            <consortium name="DOE Joint Genome Institute"/>
            <person name="Haitjema C.H."/>
            <person name="Gilmore S.P."/>
            <person name="Henske J.K."/>
            <person name="Solomon K.V."/>
            <person name="De Groot R."/>
            <person name="Kuo A."/>
            <person name="Mondo S.J."/>
            <person name="Salamov A.A."/>
            <person name="Labutti K."/>
            <person name="Zhao Z."/>
            <person name="Chiniquy J."/>
            <person name="Barry K."/>
            <person name="Brewer H.M."/>
            <person name="Purvine S.O."/>
            <person name="Wright A.T."/>
            <person name="Boxma B."/>
            <person name="Van Alen T."/>
            <person name="Hackstein J.H."/>
            <person name="Baker S.E."/>
            <person name="Grigoriev I.V."/>
            <person name="O'Malley M.A."/>
        </authorList>
    </citation>
    <scope>NUCLEOTIDE SEQUENCE [LARGE SCALE GENOMIC DNA]</scope>
    <source>
        <strain evidence="2 3">S4</strain>
    </source>
</reference>
<proteinExistence type="predicted"/>
<gene>
    <name evidence="2" type="ORF">BCR32DRAFT_279199</name>
</gene>
<dbReference type="Proteomes" id="UP000193944">
    <property type="component" value="Unassembled WGS sequence"/>
</dbReference>
<dbReference type="AlphaFoldDB" id="A0A1Y1X8R0"/>